<evidence type="ECO:0000313" key="1">
    <source>
        <dbReference type="EMBL" id="MCH4824304.1"/>
    </source>
</evidence>
<dbReference type="RefSeq" id="WP_240714472.1">
    <property type="nucleotide sequence ID" value="NZ_JAKVTV010000005.1"/>
</dbReference>
<protein>
    <submittedName>
        <fullName evidence="1">Uncharacterized protein</fullName>
    </submittedName>
</protein>
<accession>A0A9X2AA40</accession>
<dbReference type="EMBL" id="JAKVTV010000005">
    <property type="protein sequence ID" value="MCH4824304.1"/>
    <property type="molecule type" value="Genomic_DNA"/>
</dbReference>
<gene>
    <name evidence="1" type="ORF">ML462_14100</name>
</gene>
<dbReference type="AlphaFoldDB" id="A0A9X2AA40"/>
<dbReference type="Proteomes" id="UP001139226">
    <property type="component" value="Unassembled WGS sequence"/>
</dbReference>
<proteinExistence type="predicted"/>
<name>A0A9X2AA40_9FLAO</name>
<sequence length="91" mass="10235">MQIQALYRQSLFDLSIQTYGSVAYVFDLALANGLSITSVLEPGQHIEAPEIEVESTDIQNYYQSHGIKPATAIETELLETEDDCNYCKLFE</sequence>
<evidence type="ECO:0000313" key="2">
    <source>
        <dbReference type="Proteomes" id="UP001139226"/>
    </source>
</evidence>
<reference evidence="1" key="1">
    <citation type="submission" date="2022-03" db="EMBL/GenBank/DDBJ databases">
        <title>Gramella crocea sp. nov., isolated from activated sludge of a seafood processing plant.</title>
        <authorList>
            <person name="Zhang X."/>
        </authorList>
    </citation>
    <scope>NUCLEOTIDE SEQUENCE</scope>
    <source>
        <strain evidence="1">YJ019</strain>
    </source>
</reference>
<organism evidence="1 2">
    <name type="scientific">Christiangramia lutea</name>
    <dbReference type="NCBI Taxonomy" id="1607951"/>
    <lineage>
        <taxon>Bacteria</taxon>
        <taxon>Pseudomonadati</taxon>
        <taxon>Bacteroidota</taxon>
        <taxon>Flavobacteriia</taxon>
        <taxon>Flavobacteriales</taxon>
        <taxon>Flavobacteriaceae</taxon>
        <taxon>Christiangramia</taxon>
    </lineage>
</organism>
<keyword evidence="2" id="KW-1185">Reference proteome</keyword>
<comment type="caution">
    <text evidence="1">The sequence shown here is derived from an EMBL/GenBank/DDBJ whole genome shotgun (WGS) entry which is preliminary data.</text>
</comment>